<evidence type="ECO:0000256" key="3">
    <source>
        <dbReference type="ARBA" id="ARBA00022908"/>
    </source>
</evidence>
<keyword evidence="9" id="KW-1185">Reference proteome</keyword>
<evidence type="ECO:0000313" key="9">
    <source>
        <dbReference type="Proteomes" id="UP000237025"/>
    </source>
</evidence>
<evidence type="ECO:0000313" key="8">
    <source>
        <dbReference type="EMBL" id="POZ20545.1"/>
    </source>
</evidence>
<protein>
    <recommendedName>
        <fullName evidence="7">Tyr recombinase domain-containing protein</fullName>
    </recommendedName>
</protein>
<dbReference type="PANTHER" id="PTHR30349:SF62">
    <property type="entry name" value="TYPE 1 FIMBRIAE REGULATORY PROTEIN FIMB-RELATED"/>
    <property type="match status" value="1"/>
</dbReference>
<keyword evidence="6" id="KW-0233">DNA recombination</keyword>
<evidence type="ECO:0000256" key="5">
    <source>
        <dbReference type="ARBA" id="ARBA00023163"/>
    </source>
</evidence>
<organism evidence="8 9">
    <name type="scientific">Lelliottia aquatilis</name>
    <dbReference type="NCBI Taxonomy" id="2080838"/>
    <lineage>
        <taxon>Bacteria</taxon>
        <taxon>Pseudomonadati</taxon>
        <taxon>Pseudomonadota</taxon>
        <taxon>Gammaproteobacteria</taxon>
        <taxon>Enterobacterales</taxon>
        <taxon>Enterobacteriaceae</taxon>
        <taxon>Lelliottia</taxon>
    </lineage>
</organism>
<dbReference type="PROSITE" id="PS51898">
    <property type="entry name" value="TYR_RECOMBINASE"/>
    <property type="match status" value="1"/>
</dbReference>
<proteinExistence type="inferred from homology"/>
<dbReference type="InterPro" id="IPR050090">
    <property type="entry name" value="Tyrosine_recombinase_XerCD"/>
</dbReference>
<dbReference type="EMBL" id="PQVW01000017">
    <property type="protein sequence ID" value="POZ20545.1"/>
    <property type="molecule type" value="Genomic_DNA"/>
</dbReference>
<dbReference type="NCBIfam" id="NF007370">
    <property type="entry name" value="PRK09870.1"/>
    <property type="match status" value="1"/>
</dbReference>
<dbReference type="NCBIfam" id="NF007371">
    <property type="entry name" value="PRK09871.1"/>
    <property type="match status" value="1"/>
</dbReference>
<keyword evidence="2" id="KW-1029">Fimbrium biogenesis</keyword>
<name>A0ABX4ZXN6_9ENTR</name>
<dbReference type="Proteomes" id="UP000237025">
    <property type="component" value="Unassembled WGS sequence"/>
</dbReference>
<dbReference type="Gene3D" id="1.10.443.10">
    <property type="entry name" value="Intergrase catalytic core"/>
    <property type="match status" value="1"/>
</dbReference>
<reference evidence="8 9" key="1">
    <citation type="submission" date="2018-02" db="EMBL/GenBank/DDBJ databases">
        <title>Lelliotia aquatilis sp. nov., isolated from drinking water.</title>
        <authorList>
            <person name="Kaempfer P."/>
            <person name="Glaeser S."/>
            <person name="Exner M."/>
            <person name="Doijad S."/>
            <person name="Chakraborty T."/>
        </authorList>
    </citation>
    <scope>NUCLEOTIDE SEQUENCE [LARGE SCALE GENOMIC DNA]</scope>
    <source>
        <strain evidence="8 9">6331-17</strain>
    </source>
</reference>
<gene>
    <name evidence="8" type="ORF">C3712_18195</name>
</gene>
<evidence type="ECO:0000259" key="7">
    <source>
        <dbReference type="PROSITE" id="PS51898"/>
    </source>
</evidence>
<feature type="domain" description="Tyr recombinase" evidence="7">
    <location>
        <begin position="2"/>
        <end position="184"/>
    </location>
</feature>
<keyword evidence="4" id="KW-0805">Transcription regulation</keyword>
<dbReference type="InterPro" id="IPR011010">
    <property type="entry name" value="DNA_brk_join_enz"/>
</dbReference>
<keyword evidence="5" id="KW-0804">Transcription</keyword>
<dbReference type="InterPro" id="IPR013762">
    <property type="entry name" value="Integrase-like_cat_sf"/>
</dbReference>
<comment type="similarity">
    <text evidence="1">Belongs to the 'phage' integrase family.</text>
</comment>
<evidence type="ECO:0000256" key="6">
    <source>
        <dbReference type="ARBA" id="ARBA00023172"/>
    </source>
</evidence>
<comment type="caution">
    <text evidence="8">The sequence shown here is derived from an EMBL/GenBank/DDBJ whole genome shotgun (WGS) entry which is preliminary data.</text>
</comment>
<dbReference type="SUPFAM" id="SSF56349">
    <property type="entry name" value="DNA breaking-rejoining enzymes"/>
    <property type="match status" value="1"/>
</dbReference>
<accession>A0ABX4ZXN6</accession>
<evidence type="ECO:0000256" key="1">
    <source>
        <dbReference type="ARBA" id="ARBA00008857"/>
    </source>
</evidence>
<evidence type="ECO:0000256" key="2">
    <source>
        <dbReference type="ARBA" id="ARBA00022558"/>
    </source>
</evidence>
<sequence length="193" mass="22389">MKQRLYLTRQEVSVLARATFGSKNGLRDYCMLLLCYLHGFRTSELTGLKLSDLDLSGGRLSISRLKNGFSTVHPLHVQARKALDVWLNIRNQLVIDNDNQWLFVSRKGGRISRQRFYMICKEYGRMAGLPFDVHPHMLRHACGYELAEQGMDTRLIQDYLGHRNIRHTVHYTAGNAARFSRVWQDKDSCEVIF</sequence>
<keyword evidence="3" id="KW-0229">DNA integration</keyword>
<dbReference type="RefSeq" id="WP_103947245.1">
    <property type="nucleotide sequence ID" value="NZ_PQVR01000008.1"/>
</dbReference>
<dbReference type="InterPro" id="IPR002104">
    <property type="entry name" value="Integrase_catalytic"/>
</dbReference>
<dbReference type="Pfam" id="PF00589">
    <property type="entry name" value="Phage_integrase"/>
    <property type="match status" value="1"/>
</dbReference>
<dbReference type="PANTHER" id="PTHR30349">
    <property type="entry name" value="PHAGE INTEGRASE-RELATED"/>
    <property type="match status" value="1"/>
</dbReference>
<evidence type="ECO:0000256" key="4">
    <source>
        <dbReference type="ARBA" id="ARBA00023015"/>
    </source>
</evidence>